<evidence type="ECO:0000313" key="3">
    <source>
        <dbReference type="EMBL" id="QUF05902.1"/>
    </source>
</evidence>
<gene>
    <name evidence="3" type="ORF">KCV87_07470</name>
</gene>
<feature type="compositionally biased region" description="Low complexity" evidence="2">
    <location>
        <begin position="986"/>
        <end position="1029"/>
    </location>
</feature>
<reference evidence="3" key="1">
    <citation type="submission" date="2021-04" db="EMBL/GenBank/DDBJ databases">
        <title>Genomic sequence of Actinosynnema pretiosum subsp. pretiosum ATCC 31280 (C-14919).</title>
        <authorList>
            <person name="Bai L."/>
            <person name="Wang X."/>
            <person name="Xiao Y."/>
        </authorList>
    </citation>
    <scope>NUCLEOTIDE SEQUENCE</scope>
    <source>
        <strain evidence="3">ATCC 31280</strain>
    </source>
</reference>
<keyword evidence="1" id="KW-0945">Host-virus interaction</keyword>
<feature type="region of interest" description="Disordered" evidence="2">
    <location>
        <begin position="659"/>
        <end position="716"/>
    </location>
</feature>
<organism evidence="3 4">
    <name type="scientific">Actinosynnema pretiosum subsp. pretiosum</name>
    <dbReference type="NCBI Taxonomy" id="103721"/>
    <lineage>
        <taxon>Bacteria</taxon>
        <taxon>Bacillati</taxon>
        <taxon>Actinomycetota</taxon>
        <taxon>Actinomycetes</taxon>
        <taxon>Pseudonocardiales</taxon>
        <taxon>Pseudonocardiaceae</taxon>
        <taxon>Actinosynnema</taxon>
    </lineage>
</organism>
<protein>
    <recommendedName>
        <fullName evidence="5">DNA-binding protein</fullName>
    </recommendedName>
</protein>
<evidence type="ECO:0000256" key="2">
    <source>
        <dbReference type="SAM" id="MobiDB-lite"/>
    </source>
</evidence>
<dbReference type="PANTHER" id="PTHR13037">
    <property type="entry name" value="FORMIN"/>
    <property type="match status" value="1"/>
</dbReference>
<accession>A0AA45L9M4</accession>
<evidence type="ECO:0008006" key="5">
    <source>
        <dbReference type="Google" id="ProtNLM"/>
    </source>
</evidence>
<feature type="compositionally biased region" description="Polar residues" evidence="2">
    <location>
        <begin position="665"/>
        <end position="674"/>
    </location>
</feature>
<dbReference type="EMBL" id="CP073249">
    <property type="protein sequence ID" value="QUF05902.1"/>
    <property type="molecule type" value="Genomic_DNA"/>
</dbReference>
<feature type="region of interest" description="Disordered" evidence="2">
    <location>
        <begin position="1"/>
        <end position="30"/>
    </location>
</feature>
<feature type="compositionally biased region" description="Low complexity" evidence="2">
    <location>
        <begin position="950"/>
        <end position="976"/>
    </location>
</feature>
<evidence type="ECO:0000256" key="1">
    <source>
        <dbReference type="ARBA" id="ARBA00022581"/>
    </source>
</evidence>
<dbReference type="Proteomes" id="UP000677152">
    <property type="component" value="Chromosome"/>
</dbReference>
<proteinExistence type="predicted"/>
<feature type="region of interest" description="Disordered" evidence="2">
    <location>
        <begin position="1393"/>
        <end position="1415"/>
    </location>
</feature>
<sequence length="1644" mass="170896">MTTPATGPTASGASPGGRTGGAHDAVTARRRSHPVLGDRVVVRLVPESLAEAEEVLAGLLGFTPPTRVRPVEGAVVPEPGERSAPGDRAYVEYVLDLVADPAGLAPLVRARPGVARAGFAQLGDLLAHVDPTLLPVFHERAGRVFLAAGSPTSAAAMLDRAREAEREHALPVDLDRARAVFLEFSLAGAVTAKALTAHARSLLEHPDRPRAYEAFFALCVDRVRAGLAPHPTMPAELARLARAAGADVRAEQERLLAAVLACPATTRAPRSFWTHHHAALTRLSARVPETGAHLLAAVPAVPDAVPAWLEAVAASGATAAYTTPAGTAPLPAAHWLSRVIAATQGGPARVPALLDLVEELALRLVADALPVRAPDFPALDLLDLLLARGVPLDLVAGPPDAVGAEHRLARWLSCAEPGRRDLLALAGSEHGVALGASVHAHLRATTHRGPATTDALREVLAVPGLRRALTRWITARSAPLPRGLPELARLLDRVRPVARPEVFADAPEVAESLAAADVAGALAATLRAGVLDELGWPALDRAAHALGEGVRAVGGEWPELLLRRGEAGALVGPDAVLAEHTPRPPSAKRPQRPAAPASDPLTPVGLPDTAPEAHRSPLGATPWPVITGEPPTPLPEVRAGAPLPGFLADFVTEDADLDLPRSDLRSSTPATTGSPLGESGGRHGWRLRRNRDGSWTGESVTGARTHLPAPSPPPLGLLTLPGGARLTVLDAGRCPSTPHCRKLTLLDPEAVERAELHLNHDRHYAAGTPLLPPLAWWHVLRPRDEPGSAALREVTTRQAEAILAAALSDGDHALPGIPLHPTTGTPPTTRQGHPDPVAEAVTTALPAVTDPALITGVAALARHAATLLTGFRAFAPIAEAARTADPNALPATGTAATETTLAACLFWFGRPHWPGHQGTRPLTELITALGELTTTPETSNPTAPAPTTPVAPAAPATPAAPVDPAAPTATANAPTADGSPPARDTAAPASAEPGPAGPISAEPGPAALTSAAEAATPAPPATSGAEAALPASPPTPGAELAKPAPPTTSPLPLGSAGTALGQRFARLAGARAATPADSRPLPPAAPAGWHAALPDLGALLHRAASPLTPPPHRDALVGFLRALVRAGLVDGARRWRVVAFELPARFAPPLHRATPLADGFVAFFERRVRRNGTCRVEGLQFTRTPGEFALPPRALLADAREVRTALTPASVLAFLSTLADRGPAPWNPDAPKDLAGRTGIGTAQAALLLAGLPGVNGPAEHFLPEPDRRLIGLSTAEADMARRALDSTPDRFRRALLAAAVPDDPTALWTTGQDTAAIARAWTAERGRRLPVPDDVLLDAHLAFGERSTDLLSDLANPTSATWLTTNRPRRPLGVRATRPSAGALNSAALTRAGLTSAPQAPPTPRSTPEGFTADHLGPALEALTWLAYRLPAASPLRASLPEALELLRARAAHPKFDTPSVRWRVAAHLEALAEDALTAACAARADTDPDAYFQDPTTSAPHLVTEVSTTLGLSGDAAALYLQLLALPDPTDANTARWTGWKPDRLKRARAELAATDLVVTARRPRAGRALFLPGPVVDPGKPHPPLETWKADLLDPARADTPKRTGALVPGEPVADLFARAWQRVLDGDAPTPEPHRTGGHR</sequence>
<feature type="region of interest" description="Disordered" evidence="2">
    <location>
        <begin position="577"/>
        <end position="636"/>
    </location>
</feature>
<feature type="region of interest" description="Disordered" evidence="2">
    <location>
        <begin position="934"/>
        <end position="1057"/>
    </location>
</feature>
<evidence type="ECO:0000313" key="4">
    <source>
        <dbReference type="Proteomes" id="UP000677152"/>
    </source>
</evidence>
<feature type="compositionally biased region" description="Low complexity" evidence="2">
    <location>
        <begin position="1"/>
        <end position="13"/>
    </location>
</feature>
<name>A0AA45L9M4_9PSEU</name>
<dbReference type="PANTHER" id="PTHR13037:SF24">
    <property type="entry name" value="POLYCOMB PROTEIN PCL-RELATED"/>
    <property type="match status" value="1"/>
</dbReference>